<dbReference type="EMBL" id="FMZX01000009">
    <property type="protein sequence ID" value="SDD53846.1"/>
    <property type="molecule type" value="Genomic_DNA"/>
</dbReference>
<dbReference type="SUPFAM" id="SSF55298">
    <property type="entry name" value="YjgF-like"/>
    <property type="match status" value="1"/>
</dbReference>
<dbReference type="PANTHER" id="PTHR11803:SF39">
    <property type="entry name" value="2-IMINOBUTANOATE_2-IMINOPROPANOATE DEAMINASE"/>
    <property type="match status" value="1"/>
</dbReference>
<dbReference type="InterPro" id="IPR006175">
    <property type="entry name" value="YjgF/YER057c/UK114"/>
</dbReference>
<dbReference type="RefSeq" id="WP_090663892.1">
    <property type="nucleotide sequence ID" value="NZ_FMZX01000009.1"/>
</dbReference>
<dbReference type="GO" id="GO:0019239">
    <property type="term" value="F:deaminase activity"/>
    <property type="evidence" value="ECO:0007669"/>
    <property type="project" value="TreeGrafter"/>
</dbReference>
<organism evidence="1 2">
    <name type="scientific">Belnapia rosea</name>
    <dbReference type="NCBI Taxonomy" id="938405"/>
    <lineage>
        <taxon>Bacteria</taxon>
        <taxon>Pseudomonadati</taxon>
        <taxon>Pseudomonadota</taxon>
        <taxon>Alphaproteobacteria</taxon>
        <taxon>Acetobacterales</taxon>
        <taxon>Roseomonadaceae</taxon>
        <taxon>Belnapia</taxon>
    </lineage>
</organism>
<name>A0A1G6VLX5_9PROT</name>
<dbReference type="STRING" id="938405.SAMN02927895_01399"/>
<keyword evidence="2" id="KW-1185">Reference proteome</keyword>
<reference evidence="1 2" key="1">
    <citation type="submission" date="2016-10" db="EMBL/GenBank/DDBJ databases">
        <authorList>
            <person name="de Groot N.N."/>
        </authorList>
    </citation>
    <scope>NUCLEOTIDE SEQUENCE [LARGE SCALE GENOMIC DNA]</scope>
    <source>
        <strain evidence="1 2">CPCC 100156</strain>
    </source>
</reference>
<dbReference type="Gene3D" id="3.30.1330.40">
    <property type="entry name" value="RutC-like"/>
    <property type="match status" value="1"/>
</dbReference>
<proteinExistence type="predicted"/>
<gene>
    <name evidence="1" type="ORF">SAMN04487779_100976</name>
</gene>
<evidence type="ECO:0000313" key="1">
    <source>
        <dbReference type="EMBL" id="SDD53846.1"/>
    </source>
</evidence>
<dbReference type="Pfam" id="PF01042">
    <property type="entry name" value="Ribonuc_L-PSP"/>
    <property type="match status" value="1"/>
</dbReference>
<dbReference type="CDD" id="cd00448">
    <property type="entry name" value="YjgF_YER057c_UK114_family"/>
    <property type="match status" value="1"/>
</dbReference>
<dbReference type="AlphaFoldDB" id="A0A1G6VLX5"/>
<dbReference type="Proteomes" id="UP000198925">
    <property type="component" value="Unassembled WGS sequence"/>
</dbReference>
<evidence type="ECO:0000313" key="2">
    <source>
        <dbReference type="Proteomes" id="UP000198925"/>
    </source>
</evidence>
<dbReference type="InterPro" id="IPR035959">
    <property type="entry name" value="RutC-like_sf"/>
</dbReference>
<sequence length="130" mass="13637">MLPRCHILAGLPPGVSPSSHAVEADGWIHLTGQLGRDLDNPAAPLPEGCAAQAERALGNLARVLAALGLGMENLVSCRVYLTRFEADYAALNEVWARSFAEGARPSRVCIGVTALALGAVVEIEAVARRP</sequence>
<dbReference type="PANTHER" id="PTHR11803">
    <property type="entry name" value="2-IMINOBUTANOATE/2-IMINOPROPANOATE DEAMINASE RIDA"/>
    <property type="match status" value="1"/>
</dbReference>
<protein>
    <submittedName>
        <fullName evidence="1">Enamine deaminase RidA, house cleaning of reactive enamine intermediates, YjgF/YER057c/UK114 family</fullName>
    </submittedName>
</protein>
<dbReference type="GO" id="GO:0005829">
    <property type="term" value="C:cytosol"/>
    <property type="evidence" value="ECO:0007669"/>
    <property type="project" value="TreeGrafter"/>
</dbReference>
<accession>A0A1G6VLX5</accession>